<keyword evidence="1" id="KW-1133">Transmembrane helix</keyword>
<keyword evidence="1" id="KW-0472">Membrane</keyword>
<keyword evidence="3" id="KW-1185">Reference proteome</keyword>
<gene>
    <name evidence="2" type="ORF">HOLleu_18156</name>
</gene>
<dbReference type="EMBL" id="JAIZAY010000008">
    <property type="protein sequence ID" value="KAJ8037356.1"/>
    <property type="molecule type" value="Genomic_DNA"/>
</dbReference>
<evidence type="ECO:0000313" key="2">
    <source>
        <dbReference type="EMBL" id="KAJ8037356.1"/>
    </source>
</evidence>
<feature type="transmembrane region" description="Helical" evidence="1">
    <location>
        <begin position="64"/>
        <end position="84"/>
    </location>
</feature>
<reference evidence="2" key="1">
    <citation type="submission" date="2021-10" db="EMBL/GenBank/DDBJ databases">
        <title>Tropical sea cucumber genome reveals ecological adaptation and Cuvierian tubules defense mechanism.</title>
        <authorList>
            <person name="Chen T."/>
        </authorList>
    </citation>
    <scope>NUCLEOTIDE SEQUENCE</scope>
    <source>
        <strain evidence="2">Nanhai2018</strain>
        <tissue evidence="2">Muscle</tissue>
    </source>
</reference>
<accession>A0A9Q1C3L2</accession>
<evidence type="ECO:0000256" key="1">
    <source>
        <dbReference type="SAM" id="Phobius"/>
    </source>
</evidence>
<dbReference type="Proteomes" id="UP001152320">
    <property type="component" value="Chromosome 8"/>
</dbReference>
<comment type="caution">
    <text evidence="2">The sequence shown here is derived from an EMBL/GenBank/DDBJ whole genome shotgun (WGS) entry which is preliminary data.</text>
</comment>
<proteinExistence type="predicted"/>
<name>A0A9Q1C3L2_HOLLE</name>
<organism evidence="2 3">
    <name type="scientific">Holothuria leucospilota</name>
    <name type="common">Black long sea cucumber</name>
    <name type="synonym">Mertensiothuria leucospilota</name>
    <dbReference type="NCBI Taxonomy" id="206669"/>
    <lineage>
        <taxon>Eukaryota</taxon>
        <taxon>Metazoa</taxon>
        <taxon>Echinodermata</taxon>
        <taxon>Eleutherozoa</taxon>
        <taxon>Echinozoa</taxon>
        <taxon>Holothuroidea</taxon>
        <taxon>Aspidochirotacea</taxon>
        <taxon>Aspidochirotida</taxon>
        <taxon>Holothuriidae</taxon>
        <taxon>Holothuria</taxon>
    </lineage>
</organism>
<evidence type="ECO:0000313" key="3">
    <source>
        <dbReference type="Proteomes" id="UP001152320"/>
    </source>
</evidence>
<dbReference type="AlphaFoldDB" id="A0A9Q1C3L2"/>
<protein>
    <submittedName>
        <fullName evidence="2">Uncharacterized protein</fullName>
    </submittedName>
</protein>
<keyword evidence="1" id="KW-0812">Transmembrane</keyword>
<sequence length="160" mass="18042">MAVSMATGGYPTSNSLDHSVFDVFFTNEDCKGLRRNLINSTDDEINKFVTPLITRVRALYLQPLVALVGILGNLAFMFIVWKLIVVCNCGATTRNENDSETMLPPLTTDCRHCTLATLRNHWYDCRLLLIPIPHCEVTLKPKFSWVVVSTQFSLMWDEGG</sequence>